<dbReference type="InterPro" id="IPR001138">
    <property type="entry name" value="Zn2Cys6_DnaBD"/>
</dbReference>
<dbReference type="SUPFAM" id="SSF53649">
    <property type="entry name" value="Alkaline phosphatase-like"/>
    <property type="match status" value="1"/>
</dbReference>
<evidence type="ECO:0000313" key="10">
    <source>
        <dbReference type="Proteomes" id="UP000830671"/>
    </source>
</evidence>
<organism evidence="9 10">
    <name type="scientific">Colletotrichum lupini</name>
    <dbReference type="NCBI Taxonomy" id="145971"/>
    <lineage>
        <taxon>Eukaryota</taxon>
        <taxon>Fungi</taxon>
        <taxon>Dikarya</taxon>
        <taxon>Ascomycota</taxon>
        <taxon>Pezizomycotina</taxon>
        <taxon>Sordariomycetes</taxon>
        <taxon>Hypocreomycetidae</taxon>
        <taxon>Glomerellales</taxon>
        <taxon>Glomerellaceae</taxon>
        <taxon>Colletotrichum</taxon>
        <taxon>Colletotrichum acutatum species complex</taxon>
    </lineage>
</organism>
<keyword evidence="5" id="KW-0325">Glycoprotein</keyword>
<feature type="region of interest" description="Disordered" evidence="7">
    <location>
        <begin position="600"/>
        <end position="624"/>
    </location>
</feature>
<evidence type="ECO:0000256" key="1">
    <source>
        <dbReference type="ARBA" id="ARBA00008779"/>
    </source>
</evidence>
<dbReference type="GO" id="GO:0003677">
    <property type="term" value="F:DNA binding"/>
    <property type="evidence" value="ECO:0007669"/>
    <property type="project" value="InterPro"/>
</dbReference>
<dbReference type="Gene3D" id="4.10.240.10">
    <property type="entry name" value="Zn(2)-C6 fungal-type DNA-binding domain"/>
    <property type="match status" value="2"/>
</dbReference>
<dbReference type="Proteomes" id="UP000830671">
    <property type="component" value="Chromosome 5"/>
</dbReference>
<evidence type="ECO:0000259" key="8">
    <source>
        <dbReference type="PROSITE" id="PS50048"/>
    </source>
</evidence>
<dbReference type="GeneID" id="73343541"/>
<evidence type="ECO:0000256" key="3">
    <source>
        <dbReference type="ARBA" id="ARBA00022729"/>
    </source>
</evidence>
<gene>
    <name evidence="9" type="ORF">CLUP02_09553</name>
</gene>
<dbReference type="RefSeq" id="XP_049145675.1">
    <property type="nucleotide sequence ID" value="XM_049288531.1"/>
</dbReference>
<evidence type="ECO:0000256" key="4">
    <source>
        <dbReference type="ARBA" id="ARBA00022801"/>
    </source>
</evidence>
<dbReference type="SUPFAM" id="SSF57701">
    <property type="entry name" value="Zn2/Cys6 DNA-binding domain"/>
    <property type="match status" value="2"/>
</dbReference>
<sequence>MTNVRPNILFIMADDHASKAISAYGAGINHTPNIDRLAAEGMKFNHCYVTNSICTPSRAAILTGTHNHVNGVMTLNDNINKHLPNVAKHMRTGGYRTAMVGKWHLCEGRPHEPTGFDYWSVLPGQGDYWDPEFIEPAGEKVEDGYVTDIITDKCLDWISKTKNTDKPFFLMCHHKAPHRSWECDEKHKDLYKDPIRVPETYDDDYKNRAKAAKVAKMRVAGDMTYQDLGLVQPDGGNKVGERVVQEAGSAQRKIPVDAKRLIDKEDGTVFTFKSQDDLAHFKFQRYMQRYLRTIQSVDDNVGRMLDYLEENGLAENTIVIYTSDQGFFLGEHGWFDKRFMYEESFQMPFLIRYPAGIAKGSVCDDIICNVDFAPTFLDFANLHIPSYMQGESFRQLLEGNTPADWQQIAYHRYWMHNDIIHHAYAHYGVRDQRYKLIYWYNEPLEVSGARPGGERDKEWELFDCEKDPLELFNVYQDPAYAEKAKHMTRLLELKMEQIGDEPVHPRGVDTGGSGSYFDDSLWICTIKTSIVVVSDDLNRKSIIRTSQWHVGESWWRGGFDLPARVREVNRDKPLANSHNWLTKAHSWMSLPYPLLANPVPRTRKQTSSEKAESKPFLSSIHPPKSIPPACSNDSSDISCLLKLQLPWHRIIINFYYEVDNEVPGCQSFNNNMMDSFVGCFQAGPSTTRQTCSQCRWRKVKCEGGSELRCGTCARLGLDCSLAAIEEVGPDFHFGKQQLVSTKPRRLRGTRACKACREKKVRCSGTSPRCTNCARHARECTYPTPARSARASSPQSTSTEGDESCGVEVGQFLPGAVESFFEKVYPLPSHAFLHPETTRERCREGRIDSALAHAICALATLHCGSDLQTRDRATPWVQTAEQKIWQHLESPTIPRLQALLLVIHYQMETGKFQRAFMLTATAARFAAAMRLNHERPDLDFVAQEVRRRIMWSLKITERYFSVGLPEFEACPIETIYLQYPSDENDFSNDGDCGDGASYRLYVRLEITRRDIMKLTRGVTLCDQPFLPLTKLIGDFESDLGEIGSLLPDGTNFSMVNIGALEGDRWLRRRLFMHISFHQAHCDLYRILLSGYPEAAPRVVLEAVDMDYITMAEQNCLKHATAIIQILTSLNQHSTELLLLEFDTAICAYHATRLLLFIARAQRTPGCPSPEFALSRAALCLAALQRFFPSSALVKPIIDDMERLSRGHAPQEAGIGGLSSPEFQEGRRNLEQRLSEVAKARQRLAIHSLLRQADFTDEDEGDDYSSSIVGQWRQQVRDAYPAKEQSSYVRTTNILTEYELVALVTIPEYENSLFLVQVRNMMEPSRVESDIQATKKAVRGAEIDVSVRPHGVPVLWVDKNVHVRRRLMSPVDMTQQQGKHDDGSEEQVKNNINFEMAGKQKEINIVESPPRCKMKFSAVILFVASVAAVALDTDVPPALSQPGRRGVDCGACDRLNFCPGKPNNNVECELDGCCKKQRASDTHHGCRISNMWELGEVNVQMIKGLSNLISTTLPYPIQLFNQFICQL</sequence>
<dbReference type="PROSITE" id="PS00463">
    <property type="entry name" value="ZN2_CY6_FUNGAL_1"/>
    <property type="match status" value="1"/>
</dbReference>
<dbReference type="GO" id="GO:0008270">
    <property type="term" value="F:zinc ion binding"/>
    <property type="evidence" value="ECO:0007669"/>
    <property type="project" value="InterPro"/>
</dbReference>
<dbReference type="SMART" id="SM00066">
    <property type="entry name" value="GAL4"/>
    <property type="match status" value="2"/>
</dbReference>
<keyword evidence="4" id="KW-0378">Hydrolase</keyword>
<accession>A0A9Q8SV08</accession>
<keyword evidence="6" id="KW-0539">Nucleus</keyword>
<evidence type="ECO:0000256" key="5">
    <source>
        <dbReference type="ARBA" id="ARBA00023180"/>
    </source>
</evidence>
<evidence type="ECO:0000313" key="9">
    <source>
        <dbReference type="EMBL" id="UQC84057.1"/>
    </source>
</evidence>
<dbReference type="Pfam" id="PF00172">
    <property type="entry name" value="Zn_clus"/>
    <property type="match status" value="2"/>
</dbReference>
<evidence type="ECO:0000256" key="6">
    <source>
        <dbReference type="ARBA" id="ARBA00023242"/>
    </source>
</evidence>
<feature type="domain" description="Zn(2)-C6 fungal-type" evidence="8">
    <location>
        <begin position="751"/>
        <end position="781"/>
    </location>
</feature>
<dbReference type="GO" id="GO:0006351">
    <property type="term" value="P:DNA-templated transcription"/>
    <property type="evidence" value="ECO:0007669"/>
    <property type="project" value="InterPro"/>
</dbReference>
<dbReference type="CDD" id="cd16031">
    <property type="entry name" value="G6S_like"/>
    <property type="match status" value="1"/>
</dbReference>
<keyword evidence="10" id="KW-1185">Reference proteome</keyword>
<dbReference type="PROSITE" id="PS00523">
    <property type="entry name" value="SULFATASE_1"/>
    <property type="match status" value="1"/>
</dbReference>
<feature type="compositionally biased region" description="Low complexity" evidence="7">
    <location>
        <begin position="783"/>
        <end position="798"/>
    </location>
</feature>
<dbReference type="CDD" id="cd00067">
    <property type="entry name" value="GAL4"/>
    <property type="match status" value="2"/>
</dbReference>
<dbReference type="InterPro" id="IPR024607">
    <property type="entry name" value="Sulfatase_CS"/>
</dbReference>
<evidence type="ECO:0000256" key="7">
    <source>
        <dbReference type="SAM" id="MobiDB-lite"/>
    </source>
</evidence>
<dbReference type="InterPro" id="IPR000917">
    <property type="entry name" value="Sulfatase_N"/>
</dbReference>
<reference evidence="9" key="1">
    <citation type="journal article" date="2021" name="Mol. Plant Microbe Interact.">
        <title>Complete Genome Sequence of the Plant-Pathogenic Fungus Colletotrichum lupini.</title>
        <authorList>
            <person name="Baroncelli R."/>
            <person name="Pensec F."/>
            <person name="Da Lio D."/>
            <person name="Boufleur T."/>
            <person name="Vicente I."/>
            <person name="Sarrocco S."/>
            <person name="Picot A."/>
            <person name="Baraldi E."/>
            <person name="Sukno S."/>
            <person name="Thon M."/>
            <person name="Le Floch G."/>
        </authorList>
    </citation>
    <scope>NUCLEOTIDE SEQUENCE</scope>
    <source>
        <strain evidence="9">IMI 504893</strain>
    </source>
</reference>
<dbReference type="InterPro" id="IPR007219">
    <property type="entry name" value="XnlR_reg_dom"/>
</dbReference>
<dbReference type="EMBL" id="CP019477">
    <property type="protein sequence ID" value="UQC84057.1"/>
    <property type="molecule type" value="Genomic_DNA"/>
</dbReference>
<dbReference type="InterPro" id="IPR036864">
    <property type="entry name" value="Zn2-C6_fun-type_DNA-bd_sf"/>
</dbReference>
<name>A0A9Q8SV08_9PEZI</name>
<keyword evidence="3" id="KW-0732">Signal</keyword>
<feature type="domain" description="Zn(2)-C6 fungal-type" evidence="8">
    <location>
        <begin position="690"/>
        <end position="721"/>
    </location>
</feature>
<dbReference type="PROSITE" id="PS00149">
    <property type="entry name" value="SULFATASE_2"/>
    <property type="match status" value="1"/>
</dbReference>
<dbReference type="PROSITE" id="PS50048">
    <property type="entry name" value="ZN2_CY6_FUNGAL_2"/>
    <property type="match status" value="2"/>
</dbReference>
<proteinExistence type="inferred from homology"/>
<comment type="similarity">
    <text evidence="1">Belongs to the sulfatase family.</text>
</comment>
<dbReference type="GO" id="GO:0016787">
    <property type="term" value="F:hydrolase activity"/>
    <property type="evidence" value="ECO:0007669"/>
    <property type="project" value="UniProtKB-KW"/>
</dbReference>
<feature type="region of interest" description="Disordered" evidence="7">
    <location>
        <begin position="783"/>
        <end position="803"/>
    </location>
</feature>
<keyword evidence="2" id="KW-0479">Metal-binding</keyword>
<dbReference type="PANTHER" id="PTHR43108">
    <property type="entry name" value="N-ACETYLGLUCOSAMINE-6-SULFATASE FAMILY MEMBER"/>
    <property type="match status" value="1"/>
</dbReference>
<dbReference type="GO" id="GO:0000981">
    <property type="term" value="F:DNA-binding transcription factor activity, RNA polymerase II-specific"/>
    <property type="evidence" value="ECO:0007669"/>
    <property type="project" value="InterPro"/>
</dbReference>
<evidence type="ECO:0000256" key="2">
    <source>
        <dbReference type="ARBA" id="ARBA00022723"/>
    </source>
</evidence>
<dbReference type="Pfam" id="PF04082">
    <property type="entry name" value="Fungal_trans"/>
    <property type="match status" value="1"/>
</dbReference>
<dbReference type="Pfam" id="PF00884">
    <property type="entry name" value="Sulfatase"/>
    <property type="match status" value="1"/>
</dbReference>
<protein>
    <submittedName>
        <fullName evidence="9">Extracellular sulfatase Sulf-2</fullName>
    </submittedName>
</protein>
<dbReference type="InterPro" id="IPR017850">
    <property type="entry name" value="Alkaline_phosphatase_core_sf"/>
</dbReference>
<dbReference type="PANTHER" id="PTHR43108:SF6">
    <property type="entry name" value="N-SULPHOGLUCOSAMINE SULPHOHYDROLASE"/>
    <property type="match status" value="1"/>
</dbReference>
<dbReference type="Gene3D" id="3.40.720.10">
    <property type="entry name" value="Alkaline Phosphatase, subunit A"/>
    <property type="match status" value="2"/>
</dbReference>
<dbReference type="CDD" id="cd12148">
    <property type="entry name" value="fungal_TF_MHR"/>
    <property type="match status" value="1"/>
</dbReference>
<dbReference type="KEGG" id="clup:CLUP02_09553"/>